<gene>
    <name evidence="1" type="ORF">Tci_856601</name>
</gene>
<name>A0A699RPM3_TANCI</name>
<evidence type="ECO:0008006" key="2">
    <source>
        <dbReference type="Google" id="ProtNLM"/>
    </source>
</evidence>
<organism evidence="1">
    <name type="scientific">Tanacetum cinerariifolium</name>
    <name type="common">Dalmatian daisy</name>
    <name type="synonym">Chrysanthemum cinerariifolium</name>
    <dbReference type="NCBI Taxonomy" id="118510"/>
    <lineage>
        <taxon>Eukaryota</taxon>
        <taxon>Viridiplantae</taxon>
        <taxon>Streptophyta</taxon>
        <taxon>Embryophyta</taxon>
        <taxon>Tracheophyta</taxon>
        <taxon>Spermatophyta</taxon>
        <taxon>Magnoliopsida</taxon>
        <taxon>eudicotyledons</taxon>
        <taxon>Gunneridae</taxon>
        <taxon>Pentapetalae</taxon>
        <taxon>asterids</taxon>
        <taxon>campanulids</taxon>
        <taxon>Asterales</taxon>
        <taxon>Asteraceae</taxon>
        <taxon>Asteroideae</taxon>
        <taxon>Anthemideae</taxon>
        <taxon>Anthemidinae</taxon>
        <taxon>Tanacetum</taxon>
    </lineage>
</organism>
<accession>A0A699RPM3</accession>
<dbReference type="EMBL" id="BKCJ011095620">
    <property type="protein sequence ID" value="GFC84631.1"/>
    <property type="molecule type" value="Genomic_DNA"/>
</dbReference>
<dbReference type="AlphaFoldDB" id="A0A699RPM3"/>
<reference evidence="1" key="1">
    <citation type="journal article" date="2019" name="Sci. Rep.">
        <title>Draft genome of Tanacetum cinerariifolium, the natural source of mosquito coil.</title>
        <authorList>
            <person name="Yamashiro T."/>
            <person name="Shiraishi A."/>
            <person name="Satake H."/>
            <person name="Nakayama K."/>
        </authorList>
    </citation>
    <scope>NUCLEOTIDE SEQUENCE</scope>
</reference>
<proteinExistence type="predicted"/>
<evidence type="ECO:0000313" key="1">
    <source>
        <dbReference type="EMBL" id="GFC84631.1"/>
    </source>
</evidence>
<comment type="caution">
    <text evidence="1">The sequence shown here is derived from an EMBL/GenBank/DDBJ whole genome shotgun (WGS) entry which is preliminary data.</text>
</comment>
<sequence length="199" mass="23015">MKYSEIIKAQQLQDDCDVQTTNIILYDLPPDVYAFVNHQEVAKDIWDRVKMLMKDTELSYQEHECRLYNLFDKFTYVQGETLYEYYWRFSQLINDMHTIGMTMQQVQFNTKFLNALPSEWIKFVTSRCSCIGCQLFNSILSISVTTTFRFFNVSTSSAIHTSLCSTHSSSITSHSSQSTTTFSFPSTIHISICDTTNSS</sequence>
<dbReference type="Pfam" id="PF14223">
    <property type="entry name" value="Retrotran_gag_2"/>
    <property type="match status" value="1"/>
</dbReference>
<protein>
    <recommendedName>
        <fullName evidence="2">Integrase, catalytic region, zinc finger, CCHC-type, peptidase aspartic, catalytic</fullName>
    </recommendedName>
</protein>